<dbReference type="RefSeq" id="WP_357783570.1">
    <property type="nucleotide sequence ID" value="NZ_JBFAKC010000005.1"/>
</dbReference>
<keyword evidence="2" id="KW-1185">Reference proteome</keyword>
<comment type="caution">
    <text evidence="1">The sequence shown here is derived from an EMBL/GenBank/DDBJ whole genome shotgun (WGS) entry which is preliminary data.</text>
</comment>
<protein>
    <submittedName>
        <fullName evidence="1">Uncharacterized protein</fullName>
    </submittedName>
</protein>
<dbReference type="Proteomes" id="UP001551695">
    <property type="component" value="Unassembled WGS sequence"/>
</dbReference>
<evidence type="ECO:0000313" key="2">
    <source>
        <dbReference type="Proteomes" id="UP001551695"/>
    </source>
</evidence>
<sequence length="746" mass="80843">MNDDAGQQLPTTVGSEYAGGLLATAFVTAVTHRDAATRNRAESRIRKWWQVLEGLADGTLRIGSRTPTDFPAWVTLDVVRGGFATGRASAGGALEPYEIAAARRAAVPERRAALFAHSLTATGMAELDALLDSGRYEVTVPEEAALLTVAWLVRVGDVRGAAELVDTLEPFADQLRFTPRPTERPVPDTDATHRHTVADVSRTLAARTPNRAVETQREALTVWQPFADELLAHWLRVRVLEQAPDGPWLEDAARLLTRYRSLAAAHRLCGKHRDPKQNLAILHDALADVVAGRTLDPRRLGLLRHAVASMVRRRGVPGSAAHTALRRAQAEQTARPSYHALAALLLRRLAELPQQVGVRDIAPLLVPVDESEASTSGIPAGVRFPTTLRRVVESALSAPLGTLIERGVIPSAEVLAELVPQLVAATTAAAYPDAAARTLVAATYRAFRNRRSLLLLNLQHQVRVEELPWMDALAAHRTDTAPVRSALRELGELAVQGFPGTILPNPLVRELDVLARHTGLRAPLVEELAADIFMGTFTPKFLDAAVIASELLGGTLYERYYGIDYAEVGALATRANGADEFARWCAERAGGAGSSVAANGKVIEQAQILTTHNLATLVHVIGVEPTPESARGCFRTVCVLTARVHNNPRPLATIKDAAYAWRQMLFHLSLCAPEERDMIVRGLASAALEYPAHVAARLAPALNGLRLVVDGGTFDRTGSADGGRSRRFLGWTTEPHWLRPNPFARR</sequence>
<proteinExistence type="predicted"/>
<gene>
    <name evidence="1" type="ORF">AB0I48_13945</name>
</gene>
<dbReference type="EMBL" id="JBFAKC010000005">
    <property type="protein sequence ID" value="MEV0708662.1"/>
    <property type="molecule type" value="Genomic_DNA"/>
</dbReference>
<reference evidence="1 2" key="1">
    <citation type="submission" date="2024-06" db="EMBL/GenBank/DDBJ databases">
        <title>The Natural Products Discovery Center: Release of the First 8490 Sequenced Strains for Exploring Actinobacteria Biosynthetic Diversity.</title>
        <authorList>
            <person name="Kalkreuter E."/>
            <person name="Kautsar S.A."/>
            <person name="Yang D."/>
            <person name="Bader C.D."/>
            <person name="Teijaro C.N."/>
            <person name="Fluegel L."/>
            <person name="Davis C.M."/>
            <person name="Simpson J.R."/>
            <person name="Lauterbach L."/>
            <person name="Steele A.D."/>
            <person name="Gui C."/>
            <person name="Meng S."/>
            <person name="Li G."/>
            <person name="Viehrig K."/>
            <person name="Ye F."/>
            <person name="Su P."/>
            <person name="Kiefer A.F."/>
            <person name="Nichols A."/>
            <person name="Cepeda A.J."/>
            <person name="Yan W."/>
            <person name="Fan B."/>
            <person name="Jiang Y."/>
            <person name="Adhikari A."/>
            <person name="Zheng C.-J."/>
            <person name="Schuster L."/>
            <person name="Cowan T.M."/>
            <person name="Smanski M.J."/>
            <person name="Chevrette M.G."/>
            <person name="De Carvalho L.P.S."/>
            <person name="Shen B."/>
        </authorList>
    </citation>
    <scope>NUCLEOTIDE SEQUENCE [LARGE SCALE GENOMIC DNA]</scope>
    <source>
        <strain evidence="1 2">NPDC050403</strain>
    </source>
</reference>
<accession>A0ABV3FTB9</accession>
<name>A0ABV3FTB9_9NOCA</name>
<evidence type="ECO:0000313" key="1">
    <source>
        <dbReference type="EMBL" id="MEV0708662.1"/>
    </source>
</evidence>
<organism evidence="1 2">
    <name type="scientific">Nocardia aurea</name>
    <dbReference type="NCBI Taxonomy" id="2144174"/>
    <lineage>
        <taxon>Bacteria</taxon>
        <taxon>Bacillati</taxon>
        <taxon>Actinomycetota</taxon>
        <taxon>Actinomycetes</taxon>
        <taxon>Mycobacteriales</taxon>
        <taxon>Nocardiaceae</taxon>
        <taxon>Nocardia</taxon>
    </lineage>
</organism>